<dbReference type="Pfam" id="PF00512">
    <property type="entry name" value="HisKA"/>
    <property type="match status" value="1"/>
</dbReference>
<dbReference type="PANTHER" id="PTHR43065:SF46">
    <property type="entry name" value="C4-DICARBOXYLATE TRANSPORT SENSOR PROTEIN DCTB"/>
    <property type="match status" value="1"/>
</dbReference>
<dbReference type="InterPro" id="IPR004358">
    <property type="entry name" value="Sig_transdc_His_kin-like_C"/>
</dbReference>
<evidence type="ECO:0000256" key="8">
    <source>
        <dbReference type="ARBA" id="ARBA00023012"/>
    </source>
</evidence>
<dbReference type="PANTHER" id="PTHR43065">
    <property type="entry name" value="SENSOR HISTIDINE KINASE"/>
    <property type="match status" value="1"/>
</dbReference>
<sequence length="492" mass="56051">MEEVLIFLINNFPGLAIILDDEYRIQRGNKQSYDLYKKVKGETVDPHQLRNQDLSNFHPLGKVIGLKALSTGKPNYGYIEYNWGNMQKNILYCDIPAKLKDGSQGVVVLNFDFPKPIKDLKGIVDAFYQNYDIYFSQLEISLFDTKGKVLYVNKAVLDNAGLENDDELLGENLFKSEKSYISKENGNSILGDFISKGDFLHTKLYISKESKINNGCQSRVLEVICFPIEIESHLLGSICIGMNLGQISKYSNQVKQFERLENIREMAFRVIHEIRNPLQEILAVAELGKIKSNQDEIESYFEHIKSGISWINDLLNDIVQISDPSSLSLEEVELDIVCQEILDDISKNYKDICWEFSIESMKTVLDKDLFKEIIIHLVDNAIDALANKAEEKKITINSSLQGGDILFSIYNSGNKIPERIQDSIFDPFTSTKGNNGTGLGLTVVYYIITKVYQGDIWFESNDDGTTFFFKIKRYTEKVKVPSINNTDYKGIK</sequence>
<dbReference type="Gene3D" id="1.10.287.130">
    <property type="match status" value="1"/>
</dbReference>
<evidence type="ECO:0000256" key="5">
    <source>
        <dbReference type="ARBA" id="ARBA00022741"/>
    </source>
</evidence>
<dbReference type="Proteomes" id="UP000093514">
    <property type="component" value="Unassembled WGS sequence"/>
</dbReference>
<reference evidence="11" key="1">
    <citation type="submission" date="2016-07" db="EMBL/GenBank/DDBJ databases">
        <authorList>
            <person name="Florea S."/>
            <person name="Webb J.S."/>
            <person name="Jaromczyk J."/>
            <person name="Schardl C.L."/>
        </authorList>
    </citation>
    <scope>NUCLEOTIDE SEQUENCE [LARGE SCALE GENOMIC DNA]</scope>
    <source>
        <strain evidence="11">Z6</strain>
    </source>
</reference>
<dbReference type="InterPro" id="IPR003594">
    <property type="entry name" value="HATPase_dom"/>
</dbReference>
<evidence type="ECO:0000256" key="2">
    <source>
        <dbReference type="ARBA" id="ARBA00012438"/>
    </source>
</evidence>
<dbReference type="GO" id="GO:0000155">
    <property type="term" value="F:phosphorelay sensor kinase activity"/>
    <property type="evidence" value="ECO:0007669"/>
    <property type="project" value="InterPro"/>
</dbReference>
<dbReference type="RefSeq" id="WP_068718121.1">
    <property type="nucleotide sequence ID" value="NZ_LWDV01000009.1"/>
</dbReference>
<accession>A0A1C0A7Y8</accession>
<keyword evidence="7" id="KW-0067">ATP-binding</keyword>
<dbReference type="Gene3D" id="3.30.565.10">
    <property type="entry name" value="Histidine kinase-like ATPase, C-terminal domain"/>
    <property type="match status" value="1"/>
</dbReference>
<feature type="domain" description="Histidine kinase" evidence="9">
    <location>
        <begin position="269"/>
        <end position="475"/>
    </location>
</feature>
<gene>
    <name evidence="10" type="ORF">U472_10190</name>
</gene>
<dbReference type="InterPro" id="IPR003661">
    <property type="entry name" value="HisK_dim/P_dom"/>
</dbReference>
<evidence type="ECO:0000256" key="4">
    <source>
        <dbReference type="ARBA" id="ARBA00022679"/>
    </source>
</evidence>
<keyword evidence="11" id="KW-1185">Reference proteome</keyword>
<dbReference type="InterPro" id="IPR005467">
    <property type="entry name" value="His_kinase_dom"/>
</dbReference>
<evidence type="ECO:0000256" key="3">
    <source>
        <dbReference type="ARBA" id="ARBA00022553"/>
    </source>
</evidence>
<evidence type="ECO:0000313" key="11">
    <source>
        <dbReference type="Proteomes" id="UP000093514"/>
    </source>
</evidence>
<evidence type="ECO:0000313" key="10">
    <source>
        <dbReference type="EMBL" id="OCL26366.1"/>
    </source>
</evidence>
<reference evidence="10 11" key="2">
    <citation type="submission" date="2016-08" db="EMBL/GenBank/DDBJ databases">
        <title>Orenia metallireducens sp. nov. strain Z6, a Novel Metal-reducing Firmicute from the Deep Subsurface.</title>
        <authorList>
            <person name="Maxim B.I."/>
            <person name="Kenneth K."/>
            <person name="Flynn T.M."/>
            <person name="Oloughlin E.J."/>
            <person name="Locke R.A."/>
            <person name="Weber J.R."/>
            <person name="Egan S.M."/>
            <person name="Mackie R.I."/>
            <person name="Cann I.K."/>
        </authorList>
    </citation>
    <scope>NUCLEOTIDE SEQUENCE [LARGE SCALE GENOMIC DNA]</scope>
    <source>
        <strain evidence="10 11">Z6</strain>
    </source>
</reference>
<dbReference type="SUPFAM" id="SSF47384">
    <property type="entry name" value="Homodimeric domain of signal transducing histidine kinase"/>
    <property type="match status" value="1"/>
</dbReference>
<keyword evidence="8" id="KW-0902">Two-component regulatory system</keyword>
<dbReference type="EC" id="2.7.13.3" evidence="2"/>
<dbReference type="InterPro" id="IPR036097">
    <property type="entry name" value="HisK_dim/P_sf"/>
</dbReference>
<evidence type="ECO:0000256" key="6">
    <source>
        <dbReference type="ARBA" id="ARBA00022777"/>
    </source>
</evidence>
<protein>
    <recommendedName>
        <fullName evidence="2">histidine kinase</fullName>
        <ecNumber evidence="2">2.7.13.3</ecNumber>
    </recommendedName>
</protein>
<name>A0A1C0A7Y8_9FIRM</name>
<evidence type="ECO:0000259" key="9">
    <source>
        <dbReference type="PROSITE" id="PS50109"/>
    </source>
</evidence>
<evidence type="ECO:0000256" key="1">
    <source>
        <dbReference type="ARBA" id="ARBA00000085"/>
    </source>
</evidence>
<comment type="caution">
    <text evidence="10">The sequence shown here is derived from an EMBL/GenBank/DDBJ whole genome shotgun (WGS) entry which is preliminary data.</text>
</comment>
<dbReference type="SMART" id="SM00387">
    <property type="entry name" value="HATPase_c"/>
    <property type="match status" value="1"/>
</dbReference>
<dbReference type="Pfam" id="PF02518">
    <property type="entry name" value="HATPase_c"/>
    <property type="match status" value="1"/>
</dbReference>
<comment type="catalytic activity">
    <reaction evidence="1">
        <text>ATP + protein L-histidine = ADP + protein N-phospho-L-histidine.</text>
        <dbReference type="EC" id="2.7.13.3"/>
    </reaction>
</comment>
<keyword evidence="3" id="KW-0597">Phosphoprotein</keyword>
<proteinExistence type="predicted"/>
<keyword evidence="6" id="KW-0418">Kinase</keyword>
<dbReference type="PROSITE" id="PS50109">
    <property type="entry name" value="HIS_KIN"/>
    <property type="match status" value="1"/>
</dbReference>
<evidence type="ECO:0000256" key="7">
    <source>
        <dbReference type="ARBA" id="ARBA00022840"/>
    </source>
</evidence>
<dbReference type="EMBL" id="LWDV01000009">
    <property type="protein sequence ID" value="OCL26366.1"/>
    <property type="molecule type" value="Genomic_DNA"/>
</dbReference>
<keyword evidence="5" id="KW-0547">Nucleotide-binding</keyword>
<keyword evidence="4" id="KW-0808">Transferase</keyword>
<organism evidence="10 11">
    <name type="scientific">Orenia metallireducens</name>
    <dbReference type="NCBI Taxonomy" id="1413210"/>
    <lineage>
        <taxon>Bacteria</taxon>
        <taxon>Bacillati</taxon>
        <taxon>Bacillota</taxon>
        <taxon>Clostridia</taxon>
        <taxon>Halanaerobiales</taxon>
        <taxon>Halobacteroidaceae</taxon>
        <taxon>Orenia</taxon>
    </lineage>
</organism>
<dbReference type="PRINTS" id="PR00344">
    <property type="entry name" value="BCTRLSENSOR"/>
</dbReference>
<dbReference type="GO" id="GO:0005524">
    <property type="term" value="F:ATP binding"/>
    <property type="evidence" value="ECO:0007669"/>
    <property type="project" value="UniProtKB-KW"/>
</dbReference>
<dbReference type="InterPro" id="IPR036890">
    <property type="entry name" value="HATPase_C_sf"/>
</dbReference>
<dbReference type="AlphaFoldDB" id="A0A1C0A7Y8"/>
<dbReference type="SUPFAM" id="SSF55874">
    <property type="entry name" value="ATPase domain of HSP90 chaperone/DNA topoisomerase II/histidine kinase"/>
    <property type="match status" value="1"/>
</dbReference>
<dbReference type="CDD" id="cd00082">
    <property type="entry name" value="HisKA"/>
    <property type="match status" value="1"/>
</dbReference>